<name>A0A0F9GQD6_9ZZZZ</name>
<gene>
    <name evidence="2" type="ORF">LCGC14_2092470</name>
</gene>
<keyword evidence="1" id="KW-0812">Transmembrane</keyword>
<keyword evidence="1" id="KW-1133">Transmembrane helix</keyword>
<accession>A0A0F9GQD6</accession>
<keyword evidence="1" id="KW-0472">Membrane</keyword>
<feature type="transmembrane region" description="Helical" evidence="1">
    <location>
        <begin position="305"/>
        <end position="325"/>
    </location>
</feature>
<organism evidence="2">
    <name type="scientific">marine sediment metagenome</name>
    <dbReference type="NCBI Taxonomy" id="412755"/>
    <lineage>
        <taxon>unclassified sequences</taxon>
        <taxon>metagenomes</taxon>
        <taxon>ecological metagenomes</taxon>
    </lineage>
</organism>
<proteinExistence type="predicted"/>
<protein>
    <submittedName>
        <fullName evidence="2">Uncharacterized protein</fullName>
    </submittedName>
</protein>
<reference evidence="2" key="1">
    <citation type="journal article" date="2015" name="Nature">
        <title>Complex archaea that bridge the gap between prokaryotes and eukaryotes.</title>
        <authorList>
            <person name="Spang A."/>
            <person name="Saw J.H."/>
            <person name="Jorgensen S.L."/>
            <person name="Zaremba-Niedzwiedzka K."/>
            <person name="Martijn J."/>
            <person name="Lind A.E."/>
            <person name="van Eijk R."/>
            <person name="Schleper C."/>
            <person name="Guy L."/>
            <person name="Ettema T.J."/>
        </authorList>
    </citation>
    <scope>NUCLEOTIDE SEQUENCE</scope>
</reference>
<evidence type="ECO:0000313" key="2">
    <source>
        <dbReference type="EMBL" id="KKL71685.1"/>
    </source>
</evidence>
<dbReference type="AlphaFoldDB" id="A0A0F9GQD6"/>
<feature type="non-terminal residue" evidence="2">
    <location>
        <position position="1"/>
    </location>
</feature>
<sequence>GSGTLWIIKEIEKKLFFGDSAMISTEPDGMEKLIVDNIGTDPENVIDLRGKDATSIKMEDAIGEAARVIRQKFGIVTDFYTSLKTMEDIQKLLRDRLRFPAGGGGGDQTTVPNLVFDKYPTTFGTPMLQPDLFILEGEAPRTSSISAGIPSQVSISNAAGSHASSEFLAADAGTYYYSVAAVNKFGQGLVSAEASQVVAVGDRVTITITEGGTDGTCFFIFRNKKDAGSSATVGTSFFIFRNKKDAGSSATKLFMKKVVRTGDDPDVYDTNSDLPGTSKGFMLGMNPMYNAIEWEQFLPLMKFDLYPTNAAVYPFLMLLFGALGLKKPEQHVMIKNISPSNLGWF</sequence>
<dbReference type="EMBL" id="LAZR01025515">
    <property type="protein sequence ID" value="KKL71685.1"/>
    <property type="molecule type" value="Genomic_DNA"/>
</dbReference>
<evidence type="ECO:0000256" key="1">
    <source>
        <dbReference type="SAM" id="Phobius"/>
    </source>
</evidence>
<comment type="caution">
    <text evidence="2">The sequence shown here is derived from an EMBL/GenBank/DDBJ whole genome shotgun (WGS) entry which is preliminary data.</text>
</comment>